<organism evidence="1 3">
    <name type="scientific">Methanosphaera cuniculi</name>
    <dbReference type="NCBI Taxonomy" id="1077256"/>
    <lineage>
        <taxon>Archaea</taxon>
        <taxon>Methanobacteriati</taxon>
        <taxon>Methanobacteriota</taxon>
        <taxon>Methanomada group</taxon>
        <taxon>Methanobacteria</taxon>
        <taxon>Methanobacteriales</taxon>
        <taxon>Methanobacteriaceae</taxon>
        <taxon>Methanosphaera</taxon>
    </lineage>
</organism>
<sequence>MEENEISNKKLIITQFLIILVVILTLTTINAEDNITDDVKLQTHHETPTSSINYETPIEKQHIIEDTTETKMIKKDGSENVELTCHDVDAYVDNIIEIPYETTKPLDDGIMTYYINRNMIGIQNLSDEHDFFTYNITGYDEGSYDLKLEYTASDKYIKTFTTTTLRVYKYSIQTENMKIILNDENNIDITFNLRSNNQYKNTGTITLYNNTTEVITHNITENNIKITIPASYNYQVLTLIYSGDKYSESLNISQLIYAQKHNLTLFMPSVRGYHEDIINSTITFNTTRNLNDGFLNIYIDDTLYQTMNVTSKTITANFNLTKYLEGRYNIQLQYVGSNIFTDSVYNTTLTVNRVNTRLYANNITTYKNNTINLTVSITNYVDHKADGIVEFILANESIKTQMINDTKITFNYPISDNLEYGKHELLILYHGTNRYNSSNLTVNLNIHKYPLNIYIRNTTFNENENIKVNLQLSSYMKENITDGIVDIYLNDKYITSANVTSNLISIIFDKNITPNSYNMKIFYYNSTCFNDTTRNQQINISKINTTLKISQYLMTKNILNITTTIYAKDYSNITSGSLQIKLDNKIIYIQSIKNNINSIFYDMKNETITNHTITATYNGTNKYQPITNTTQFNYTPHKTTIYIKTNNTIQSEPNKIITINATLNDYQSNPINETLNATIQIKNTQIQTQFINGILTYQYKTDNKDENTTITIIINPMPYYKSTNRNITLITQRNTTYINTNTNIHATKDENITINATLNSNQKLVKGKILTIIKINQKTIKQTYFTDGILQITLPLKELYNDNYQITLKTQPTSQYQQAEKKHNFKTK</sequence>
<dbReference type="EMBL" id="LWMS01000046">
    <property type="protein sequence ID" value="PWL07611.1"/>
    <property type="molecule type" value="Genomic_DNA"/>
</dbReference>
<comment type="caution">
    <text evidence="1">The sequence shown here is derived from an EMBL/GenBank/DDBJ whole genome shotgun (WGS) entry which is preliminary data.</text>
</comment>
<dbReference type="AlphaFoldDB" id="A0A2A2HCW8"/>
<evidence type="ECO:0000313" key="1">
    <source>
        <dbReference type="EMBL" id="PAV07160.1"/>
    </source>
</evidence>
<accession>A0A2A2HCW8</accession>
<dbReference type="RefSeq" id="WP_095608826.1">
    <property type="nucleotide sequence ID" value="NZ_LMVN01000021.1"/>
</dbReference>
<evidence type="ECO:0000313" key="3">
    <source>
        <dbReference type="Proteomes" id="UP000217528"/>
    </source>
</evidence>
<dbReference type="EMBL" id="LMVN01000021">
    <property type="protein sequence ID" value="PAV07160.1"/>
    <property type="molecule type" value="Genomic_DNA"/>
</dbReference>
<reference evidence="2 4" key="1">
    <citation type="submission" date="2016-04" db="EMBL/GenBank/DDBJ databases">
        <title>Genome sequence of Methanosphaera cuniculi DSM 4103.</title>
        <authorList>
            <person name="Poehlein A."/>
            <person name="Seedorf H."/>
            <person name="Daniel R."/>
        </authorList>
    </citation>
    <scope>NUCLEOTIDE SEQUENCE [LARGE SCALE GENOMIC DNA]</scope>
    <source>
        <strain evidence="2 4">DSM 4103</strain>
    </source>
</reference>
<dbReference type="Proteomes" id="UP000246004">
    <property type="component" value="Unassembled WGS sequence"/>
</dbReference>
<evidence type="ECO:0000313" key="2">
    <source>
        <dbReference type="EMBL" id="PWL07611.1"/>
    </source>
</evidence>
<gene>
    <name evidence="1" type="ORF">ASJ82_05660</name>
    <name evidence="2" type="ORF">MSCUN_14850</name>
</gene>
<evidence type="ECO:0008006" key="5">
    <source>
        <dbReference type="Google" id="ProtNLM"/>
    </source>
</evidence>
<proteinExistence type="predicted"/>
<protein>
    <recommendedName>
        <fullName evidence="5">Bacterial Ig-like domain-containing protein</fullName>
    </recommendedName>
</protein>
<keyword evidence="3" id="KW-1185">Reference proteome</keyword>
<evidence type="ECO:0000313" key="4">
    <source>
        <dbReference type="Proteomes" id="UP000246004"/>
    </source>
</evidence>
<dbReference type="Proteomes" id="UP000217528">
    <property type="component" value="Unassembled WGS sequence"/>
</dbReference>
<name>A0A2A2HCW8_9EURY</name>
<reference evidence="1 3" key="2">
    <citation type="journal article" date="2017" name="BMC Genomics">
        <title>Genomic analysis of methanogenic archaea reveals a shift towards energy conservation.</title>
        <authorList>
            <person name="Gilmore S.P."/>
            <person name="Henske J.K."/>
            <person name="Sexton J.A."/>
            <person name="Solomon K.V."/>
            <person name="Seppala S."/>
            <person name="Yoo J.I."/>
            <person name="Huyett L.M."/>
            <person name="Pressman A."/>
            <person name="Cogan J.Z."/>
            <person name="Kivenson V."/>
            <person name="Peng X."/>
            <person name="Tan Y."/>
            <person name="Valentine D.L."/>
            <person name="O'Malley M.A."/>
        </authorList>
    </citation>
    <scope>NUCLEOTIDE SEQUENCE [LARGE SCALE GENOMIC DNA]</scope>
    <source>
        <strain evidence="1 3">1R-7</strain>
    </source>
</reference>